<sequence length="538" mass="60640">MNSDTFIYCEDRNVVNITRRWLQDCDENHTDCNKAQVGTLPGRLLYVGEDQMRLVSTAGWASGRHYTTLSHRWNADDFTMLWNENADPLSIAVPEQALPGTFSDAIGITRKLSIDYIWIDSLCIIQDDEDDWRRETAIMEHIYGGSYLNLAASSATSVHGGCWVSNNRVCNAFRIKVKVGDDELVREIRDDAFYDRAVWDSHLATRAWALQEKLLSPRTLHLGDRGAIWECRSTIANDDLPDGFTQNLGSGLLRRTRNLQHLQQWWAEAVRLFTKADLTCARDKLPALSGIARHVHSQKGGQYLAGLWRDERIEAQLCWRVEEPRLRPTMWRAPSWSWASVDGPVSYAPTQPGMCEDEYAHVVAARVTPLIDDVFSELTGRVLRISCTGVLLGRMVDRDNVIILGEDDPFHCPVHLDTINESSLSPNVTLYLLPLIGGKQGTVIRRDGDRFEPKLILGLVLRATGGNTREFRRIGAFKCEQCQVPETALNNDLYHGFIQRLERQLFNCIITGVSGYQGAPPTVLMFVDKGDANLSALP</sequence>
<dbReference type="Pfam" id="PF06985">
    <property type="entry name" value="HET"/>
    <property type="match status" value="1"/>
</dbReference>
<dbReference type="InterPro" id="IPR010730">
    <property type="entry name" value="HET"/>
</dbReference>
<gene>
    <name evidence="2" type="ORF">D0865_03790</name>
</gene>
<proteinExistence type="predicted"/>
<accession>A0A3M7CVV3</accession>
<dbReference type="AlphaFoldDB" id="A0A3M7CVV3"/>
<dbReference type="PANTHER" id="PTHR33112">
    <property type="entry name" value="DOMAIN PROTEIN, PUTATIVE-RELATED"/>
    <property type="match status" value="1"/>
</dbReference>
<evidence type="ECO:0000259" key="1">
    <source>
        <dbReference type="Pfam" id="PF06985"/>
    </source>
</evidence>
<comment type="caution">
    <text evidence="2">The sequence shown here is derived from an EMBL/GenBank/DDBJ whole genome shotgun (WGS) entry which is preliminary data.</text>
</comment>
<dbReference type="VEuPathDB" id="FungiDB:BTJ68_05094"/>
<evidence type="ECO:0000313" key="3">
    <source>
        <dbReference type="Proteomes" id="UP000270230"/>
    </source>
</evidence>
<evidence type="ECO:0000313" key="2">
    <source>
        <dbReference type="EMBL" id="RMY56179.1"/>
    </source>
</evidence>
<dbReference type="EMBL" id="QWIN01000218">
    <property type="protein sequence ID" value="RMY56179.1"/>
    <property type="molecule type" value="Genomic_DNA"/>
</dbReference>
<dbReference type="Proteomes" id="UP000270230">
    <property type="component" value="Unassembled WGS sequence"/>
</dbReference>
<dbReference type="PANTHER" id="PTHR33112:SF8">
    <property type="entry name" value="HETEROKARYON INCOMPATIBILITY DOMAIN-CONTAINING PROTEIN"/>
    <property type="match status" value="1"/>
</dbReference>
<name>A0A3M7CVV3_HORWE</name>
<dbReference type="OrthoDB" id="5362512at2759"/>
<feature type="domain" description="Heterokaryon incompatibility" evidence="1">
    <location>
        <begin position="66"/>
        <end position="212"/>
    </location>
</feature>
<organism evidence="2 3">
    <name type="scientific">Hortaea werneckii</name>
    <name type="common">Black yeast</name>
    <name type="synonym">Cladosporium werneckii</name>
    <dbReference type="NCBI Taxonomy" id="91943"/>
    <lineage>
        <taxon>Eukaryota</taxon>
        <taxon>Fungi</taxon>
        <taxon>Dikarya</taxon>
        <taxon>Ascomycota</taxon>
        <taxon>Pezizomycotina</taxon>
        <taxon>Dothideomycetes</taxon>
        <taxon>Dothideomycetidae</taxon>
        <taxon>Mycosphaerellales</taxon>
        <taxon>Teratosphaeriaceae</taxon>
        <taxon>Hortaea</taxon>
    </lineage>
</organism>
<reference evidence="2 3" key="1">
    <citation type="journal article" date="2018" name="BMC Genomics">
        <title>Genomic evidence for intraspecific hybridization in a clonal and extremely halotolerant yeast.</title>
        <authorList>
            <person name="Gostincar C."/>
            <person name="Stajich J.E."/>
            <person name="Zupancic J."/>
            <person name="Zalar P."/>
            <person name="Gunde-Cimerman N."/>
        </authorList>
    </citation>
    <scope>NUCLEOTIDE SEQUENCE [LARGE SCALE GENOMIC DNA]</scope>
    <source>
        <strain evidence="2 3">EXF-151</strain>
    </source>
</reference>
<protein>
    <recommendedName>
        <fullName evidence="1">Heterokaryon incompatibility domain-containing protein</fullName>
    </recommendedName>
</protein>